<reference evidence="7 8" key="1">
    <citation type="submission" date="2017-06" db="EMBL/GenBank/DDBJ databases">
        <title>Investigating the central metabolism of Clostridium thermosuccinogenes.</title>
        <authorList>
            <person name="Koendjbiharie J.G."/>
            <person name="van Kranenburg R."/>
        </authorList>
    </citation>
    <scope>NUCLEOTIDE SEQUENCE [LARGE SCALE GENOMIC DNA]</scope>
    <source>
        <strain evidence="7 8">DSM 5806</strain>
    </source>
</reference>
<evidence type="ECO:0000256" key="2">
    <source>
        <dbReference type="ARBA" id="ARBA00023015"/>
    </source>
</evidence>
<keyword evidence="8" id="KW-1185">Reference proteome</keyword>
<feature type="domain" description="RNA polymerase sigma-70 region 2" evidence="5">
    <location>
        <begin position="16"/>
        <end position="80"/>
    </location>
</feature>
<dbReference type="SUPFAM" id="SSF88659">
    <property type="entry name" value="Sigma3 and sigma4 domains of RNA polymerase sigma factors"/>
    <property type="match status" value="1"/>
</dbReference>
<dbReference type="Proteomes" id="UP000236151">
    <property type="component" value="Unassembled WGS sequence"/>
</dbReference>
<dbReference type="GO" id="GO:0006352">
    <property type="term" value="P:DNA-templated transcription initiation"/>
    <property type="evidence" value="ECO:0007669"/>
    <property type="project" value="InterPro"/>
</dbReference>
<dbReference type="EMBL" id="NIOJ01000021">
    <property type="protein sequence ID" value="PNT99042.1"/>
    <property type="molecule type" value="Genomic_DNA"/>
</dbReference>
<dbReference type="InterPro" id="IPR039425">
    <property type="entry name" value="RNA_pol_sigma-70-like"/>
</dbReference>
<evidence type="ECO:0000313" key="7">
    <source>
        <dbReference type="EMBL" id="PNT99042.1"/>
    </source>
</evidence>
<dbReference type="InterPro" id="IPR007627">
    <property type="entry name" value="RNA_pol_sigma70_r2"/>
</dbReference>
<dbReference type="InterPro" id="IPR036388">
    <property type="entry name" value="WH-like_DNA-bd_sf"/>
</dbReference>
<dbReference type="InterPro" id="IPR013249">
    <property type="entry name" value="RNA_pol_sigma70_r4_t2"/>
</dbReference>
<evidence type="ECO:0000256" key="1">
    <source>
        <dbReference type="ARBA" id="ARBA00010641"/>
    </source>
</evidence>
<sequence length="169" mass="19321">MIEKSKNGNHEAFERLMSDHLKIIYNYISSHISTTEDIKDIVQETMLAAWKSIKKYDGKASFRTWVIGITRRKIADYYRTLYKNTSVSLSEIEDFWAAENEFDSIVDSVAIEKSMTALGKIEKEIVFLVFNAQLSYSEISEIMHIPVGTIKSKMSNIKAKIRKQLNGGG</sequence>
<dbReference type="GO" id="GO:0003677">
    <property type="term" value="F:DNA binding"/>
    <property type="evidence" value="ECO:0007669"/>
    <property type="project" value="InterPro"/>
</dbReference>
<dbReference type="AlphaFoldDB" id="A0A2K2FJT4"/>
<dbReference type="Pfam" id="PF08281">
    <property type="entry name" value="Sigma70_r4_2"/>
    <property type="match status" value="1"/>
</dbReference>
<comment type="similarity">
    <text evidence="1">Belongs to the sigma-70 factor family. ECF subfamily.</text>
</comment>
<organism evidence="7 8">
    <name type="scientific">Clostridium thermosuccinogenes</name>
    <dbReference type="NCBI Taxonomy" id="84032"/>
    <lineage>
        <taxon>Bacteria</taxon>
        <taxon>Bacillati</taxon>
        <taxon>Bacillota</taxon>
        <taxon>Clostridia</taxon>
        <taxon>Eubacteriales</taxon>
        <taxon>Clostridiaceae</taxon>
        <taxon>Clostridium</taxon>
    </lineage>
</organism>
<keyword evidence="3" id="KW-0731">Sigma factor</keyword>
<accession>A0A2K2FJT4</accession>
<evidence type="ECO:0000256" key="3">
    <source>
        <dbReference type="ARBA" id="ARBA00023082"/>
    </source>
</evidence>
<feature type="domain" description="RNA polymerase sigma factor 70 region 4 type 2" evidence="6">
    <location>
        <begin position="110"/>
        <end position="161"/>
    </location>
</feature>
<dbReference type="Gene3D" id="1.10.10.10">
    <property type="entry name" value="Winged helix-like DNA-binding domain superfamily/Winged helix DNA-binding domain"/>
    <property type="match status" value="1"/>
</dbReference>
<dbReference type="GO" id="GO:0016987">
    <property type="term" value="F:sigma factor activity"/>
    <property type="evidence" value="ECO:0007669"/>
    <property type="project" value="UniProtKB-KW"/>
</dbReference>
<dbReference type="KEGG" id="cthd:CDO33_18125"/>
<evidence type="ECO:0008006" key="9">
    <source>
        <dbReference type="Google" id="ProtNLM"/>
    </source>
</evidence>
<dbReference type="NCBIfam" id="TIGR02937">
    <property type="entry name" value="sigma70-ECF"/>
    <property type="match status" value="1"/>
</dbReference>
<gene>
    <name evidence="7" type="ORF">CDQ84_09300</name>
</gene>
<proteinExistence type="inferred from homology"/>
<dbReference type="OrthoDB" id="9784984at2"/>
<dbReference type="InterPro" id="IPR014284">
    <property type="entry name" value="RNA_pol_sigma-70_dom"/>
</dbReference>
<evidence type="ECO:0000313" key="8">
    <source>
        <dbReference type="Proteomes" id="UP000236151"/>
    </source>
</evidence>
<dbReference type="InterPro" id="IPR013325">
    <property type="entry name" value="RNA_pol_sigma_r2"/>
</dbReference>
<dbReference type="InterPro" id="IPR013324">
    <property type="entry name" value="RNA_pol_sigma_r3/r4-like"/>
</dbReference>
<keyword evidence="2" id="KW-0805">Transcription regulation</keyword>
<protein>
    <recommendedName>
        <fullName evidence="9">RNA polymerase subunit sigma-70</fullName>
    </recommendedName>
</protein>
<keyword evidence="4" id="KW-0804">Transcription</keyword>
<name>A0A2K2FJT4_9CLOT</name>
<dbReference type="Gene3D" id="1.10.1740.10">
    <property type="match status" value="1"/>
</dbReference>
<evidence type="ECO:0000259" key="5">
    <source>
        <dbReference type="Pfam" id="PF04542"/>
    </source>
</evidence>
<comment type="caution">
    <text evidence="7">The sequence shown here is derived from an EMBL/GenBank/DDBJ whole genome shotgun (WGS) entry which is preliminary data.</text>
</comment>
<dbReference type="RefSeq" id="WP_103081466.1">
    <property type="nucleotide sequence ID" value="NZ_CP021850.1"/>
</dbReference>
<dbReference type="PANTHER" id="PTHR43133">
    <property type="entry name" value="RNA POLYMERASE ECF-TYPE SIGMA FACTO"/>
    <property type="match status" value="1"/>
</dbReference>
<evidence type="ECO:0000259" key="6">
    <source>
        <dbReference type="Pfam" id="PF08281"/>
    </source>
</evidence>
<dbReference type="Pfam" id="PF04542">
    <property type="entry name" value="Sigma70_r2"/>
    <property type="match status" value="1"/>
</dbReference>
<dbReference type="SUPFAM" id="SSF88946">
    <property type="entry name" value="Sigma2 domain of RNA polymerase sigma factors"/>
    <property type="match status" value="1"/>
</dbReference>
<dbReference type="PANTHER" id="PTHR43133:SF25">
    <property type="entry name" value="RNA POLYMERASE SIGMA FACTOR RFAY-RELATED"/>
    <property type="match status" value="1"/>
</dbReference>
<evidence type="ECO:0000256" key="4">
    <source>
        <dbReference type="ARBA" id="ARBA00023163"/>
    </source>
</evidence>